<accession>A0A955HYD5</accession>
<comment type="caution">
    <text evidence="2">The sequence shown here is derived from an EMBL/GenBank/DDBJ whole genome shotgun (WGS) entry which is preliminary data.</text>
</comment>
<dbReference type="InterPro" id="IPR036397">
    <property type="entry name" value="RNaseH_sf"/>
</dbReference>
<evidence type="ECO:0000313" key="3">
    <source>
        <dbReference type="Proteomes" id="UP000748332"/>
    </source>
</evidence>
<dbReference type="Pfam" id="PF13358">
    <property type="entry name" value="DDE_3"/>
    <property type="match status" value="1"/>
</dbReference>
<reference evidence="2" key="2">
    <citation type="journal article" date="2021" name="Microbiome">
        <title>Successional dynamics and alternative stable states in a saline activated sludge microbial community over 9 years.</title>
        <authorList>
            <person name="Wang Y."/>
            <person name="Ye J."/>
            <person name="Ju F."/>
            <person name="Liu L."/>
            <person name="Boyd J.A."/>
            <person name="Deng Y."/>
            <person name="Parks D.H."/>
            <person name="Jiang X."/>
            <person name="Yin X."/>
            <person name="Woodcroft B.J."/>
            <person name="Tyson G.W."/>
            <person name="Hugenholtz P."/>
            <person name="Polz M.F."/>
            <person name="Zhang T."/>
        </authorList>
    </citation>
    <scope>NUCLEOTIDE SEQUENCE</scope>
    <source>
        <strain evidence="2">HKST-UBA16</strain>
    </source>
</reference>
<name>A0A955HYD5_9BACT</name>
<evidence type="ECO:0000259" key="1">
    <source>
        <dbReference type="Pfam" id="PF13358"/>
    </source>
</evidence>
<dbReference type="InterPro" id="IPR038717">
    <property type="entry name" value="Tc1-like_DDE_dom"/>
</dbReference>
<evidence type="ECO:0000313" key="2">
    <source>
        <dbReference type="EMBL" id="MCA9374859.1"/>
    </source>
</evidence>
<reference evidence="2" key="1">
    <citation type="submission" date="2020-04" db="EMBL/GenBank/DDBJ databases">
        <authorList>
            <person name="Zhang T."/>
        </authorList>
    </citation>
    <scope>NUCLEOTIDE SEQUENCE</scope>
    <source>
        <strain evidence="2">HKST-UBA16</strain>
    </source>
</reference>
<dbReference type="Proteomes" id="UP000748332">
    <property type="component" value="Unassembled WGS sequence"/>
</dbReference>
<proteinExistence type="predicted"/>
<dbReference type="Gene3D" id="3.30.420.10">
    <property type="entry name" value="Ribonuclease H-like superfamily/Ribonuclease H"/>
    <property type="match status" value="1"/>
</dbReference>
<gene>
    <name evidence="2" type="ORF">KC622_00855</name>
</gene>
<dbReference type="InterPro" id="IPR047655">
    <property type="entry name" value="Transpos_IS630-like"/>
</dbReference>
<feature type="domain" description="Tc1-like transposase DDE" evidence="1">
    <location>
        <begin position="11"/>
        <end position="148"/>
    </location>
</feature>
<dbReference type="EMBL" id="JAGQLM010000033">
    <property type="protein sequence ID" value="MCA9374859.1"/>
    <property type="molecule type" value="Genomic_DNA"/>
</dbReference>
<dbReference type="GO" id="GO:0003676">
    <property type="term" value="F:nucleic acid binding"/>
    <property type="evidence" value="ECO:0007669"/>
    <property type="project" value="InterPro"/>
</dbReference>
<dbReference type="NCBIfam" id="NF033545">
    <property type="entry name" value="transpos_IS630"/>
    <property type="match status" value="1"/>
</dbReference>
<dbReference type="AlphaFoldDB" id="A0A955HYD5"/>
<organism evidence="2 3">
    <name type="scientific">Candidatus Dojkabacteria bacterium</name>
    <dbReference type="NCBI Taxonomy" id="2099670"/>
    <lineage>
        <taxon>Bacteria</taxon>
        <taxon>Candidatus Dojkabacteria</taxon>
    </lineage>
</organism>
<protein>
    <submittedName>
        <fullName evidence="2">IS630 family transposase</fullName>
    </submittedName>
</protein>
<sequence>MPGHITIEKVDIWFQDEARIGQRGTLTRTWAIKGSRPRLTRQQQFEYAYIFGAVCPARDQGVGLVLPTVNSTAMIAHLQHISDQVPKGRHAVLVLDQAAWHTTSKVKQYDNLTLLPLPPASPELNPVEQVWQLLRDNWLANRCYEGYEDIVDACCEAWNWFVDMPNQIRRLCSRSWVNL</sequence>